<dbReference type="PANTHER" id="PTHR37326:SF1">
    <property type="entry name" value="BLL3975 PROTEIN"/>
    <property type="match status" value="1"/>
</dbReference>
<dbReference type="InterPro" id="IPR055438">
    <property type="entry name" value="AstE_AspA_cat"/>
</dbReference>
<dbReference type="PANTHER" id="PTHR37326">
    <property type="entry name" value="BLL3975 PROTEIN"/>
    <property type="match status" value="1"/>
</dbReference>
<proteinExistence type="predicted"/>
<protein>
    <submittedName>
        <fullName evidence="6">Succinylglutamate desuccinylase/aspartoacylase family protein</fullName>
    </submittedName>
</protein>
<dbReference type="AlphaFoldDB" id="A0AAF0IBB6"/>
<evidence type="ECO:0000256" key="2">
    <source>
        <dbReference type="ARBA" id="ARBA00022723"/>
    </source>
</evidence>
<evidence type="ECO:0000256" key="3">
    <source>
        <dbReference type="ARBA" id="ARBA00022801"/>
    </source>
</evidence>
<evidence type="ECO:0000313" key="6">
    <source>
        <dbReference type="EMBL" id="WEU40210.1"/>
    </source>
</evidence>
<dbReference type="SUPFAM" id="SSF53187">
    <property type="entry name" value="Zn-dependent exopeptidases"/>
    <property type="match status" value="1"/>
</dbReference>
<keyword evidence="4" id="KW-0862">Zinc</keyword>
<organism evidence="6 7">
    <name type="scientific">Odinarchaeota yellowstonii (strain LCB_4)</name>
    <dbReference type="NCBI Taxonomy" id="1841599"/>
    <lineage>
        <taxon>Archaea</taxon>
        <taxon>Promethearchaeati</taxon>
        <taxon>Candidatus Odinarchaeota</taxon>
        <taxon>Candidatus Odinarchaeia</taxon>
        <taxon>Candidatus Odinarchaeales</taxon>
        <taxon>Candidatus Odinarchaeaceae</taxon>
        <taxon>Candidatus Odinarchaeum</taxon>
    </lineage>
</organism>
<reference evidence="6" key="1">
    <citation type="journal article" date="2017" name="Nature">
        <title>Asgard archaea illuminate the origin of eukaryotic cellular complexity.</title>
        <authorList>
            <person name="Zaremba-Niedzwiedzka K."/>
            <person name="Caceres E.F."/>
            <person name="Saw J.H."/>
            <person name="Backstrom D."/>
            <person name="Juzokaite L."/>
            <person name="Vancaester E."/>
            <person name="Seitz K.W."/>
            <person name="Anantharaman K."/>
            <person name="Starnawski P."/>
            <person name="Kjeldsen K.U."/>
            <person name="Scott M.B."/>
            <person name="Nunoura T."/>
            <person name="Banfield J.F."/>
            <person name="Schramm A."/>
            <person name="Baker B.J."/>
            <person name="Spang A."/>
            <person name="Ettema T.J.G."/>
        </authorList>
    </citation>
    <scope>NUCLEOTIDE SEQUENCE</scope>
    <source>
        <strain evidence="6">LCB_4</strain>
    </source>
</reference>
<name>A0AAF0IBB6_ODILC</name>
<dbReference type="InterPro" id="IPR053138">
    <property type="entry name" value="N-alpha-Ac-DABA_deacetylase"/>
</dbReference>
<dbReference type="KEGG" id="oyw:OdinLCB4_007005"/>
<dbReference type="GO" id="GO:0016788">
    <property type="term" value="F:hydrolase activity, acting on ester bonds"/>
    <property type="evidence" value="ECO:0007669"/>
    <property type="project" value="InterPro"/>
</dbReference>
<evidence type="ECO:0000256" key="1">
    <source>
        <dbReference type="ARBA" id="ARBA00001947"/>
    </source>
</evidence>
<dbReference type="EMBL" id="CP091871">
    <property type="protein sequence ID" value="WEU40210.1"/>
    <property type="molecule type" value="Genomic_DNA"/>
</dbReference>
<dbReference type="Pfam" id="PF24827">
    <property type="entry name" value="AstE_AspA_cat"/>
    <property type="match status" value="1"/>
</dbReference>
<keyword evidence="2" id="KW-0479">Metal-binding</keyword>
<evidence type="ECO:0000313" key="7">
    <source>
        <dbReference type="Proteomes" id="UP000186851"/>
    </source>
</evidence>
<dbReference type="Gene3D" id="3.40.630.10">
    <property type="entry name" value="Zn peptidases"/>
    <property type="match status" value="1"/>
</dbReference>
<keyword evidence="3" id="KW-0378">Hydrolase</keyword>
<dbReference type="GO" id="GO:0046872">
    <property type="term" value="F:metal ion binding"/>
    <property type="evidence" value="ECO:0007669"/>
    <property type="project" value="UniProtKB-KW"/>
</dbReference>
<comment type="cofactor">
    <cofactor evidence="1">
        <name>Zn(2+)</name>
        <dbReference type="ChEBI" id="CHEBI:29105"/>
    </cofactor>
</comment>
<sequence>MTALNPVNKIKISIINLPKASTLLVQRNIITVEVKSNNPGPVVWLIAGSHGDEIGSVVVVQEIIKKLRRNPLNKGAVFAIPVVNPSGFEAGKREFDLTGEDINRSYPGSASGSLAERLAFKVFNVILQSNPTIVLDLHNDWRKSIPYTLIDTPLIKDENLRMKLIEFAERLGFVIVEEKYDPSLLKTLTGNLILNNIPALSVELGESYIVNEVNVDYGVKSIWNILTYLGMVENYGVFFKYPVPSHFLNKILYYDDEPVSQTLGIIRFNVKPGDYISKNQVIAKIYDVLGSLKETIKSPKNGILLGYSDSSAVYPGSKNFAFAFVKE</sequence>
<gene>
    <name evidence="6" type="ORF">OdinLCB4_007005</name>
</gene>
<reference evidence="6" key="2">
    <citation type="journal article" date="2022" name="Nat. Microbiol.">
        <title>A closed Candidatus Odinarchaeum chromosome exposes Asgard archaeal viruses.</title>
        <authorList>
            <person name="Tamarit D."/>
            <person name="Caceres E.F."/>
            <person name="Krupovic M."/>
            <person name="Nijland R."/>
            <person name="Eme L."/>
            <person name="Robinson N.P."/>
            <person name="Ettema T.J.G."/>
        </authorList>
    </citation>
    <scope>NUCLEOTIDE SEQUENCE</scope>
    <source>
        <strain evidence="6">LCB_4</strain>
    </source>
</reference>
<evidence type="ECO:0000259" key="5">
    <source>
        <dbReference type="Pfam" id="PF24827"/>
    </source>
</evidence>
<feature type="domain" description="Succinylglutamate desuccinylase/Aspartoacylase catalytic" evidence="5">
    <location>
        <begin position="39"/>
        <end position="228"/>
    </location>
</feature>
<dbReference type="Proteomes" id="UP000186851">
    <property type="component" value="Chromosome"/>
</dbReference>
<accession>A0AAF0IBB6</accession>
<evidence type="ECO:0000256" key="4">
    <source>
        <dbReference type="ARBA" id="ARBA00022833"/>
    </source>
</evidence>
<dbReference type="CDD" id="cd06251">
    <property type="entry name" value="M14_ASTE_ASPA-like"/>
    <property type="match status" value="1"/>
</dbReference>